<dbReference type="PANTHER" id="PTHR33116">
    <property type="entry name" value="REVERSE TRANSCRIPTASE ZINC-BINDING DOMAIN-CONTAINING PROTEIN-RELATED-RELATED"/>
    <property type="match status" value="1"/>
</dbReference>
<evidence type="ECO:0000256" key="1">
    <source>
        <dbReference type="SAM" id="MobiDB-lite"/>
    </source>
</evidence>
<feature type="compositionally biased region" description="Polar residues" evidence="1">
    <location>
        <begin position="456"/>
        <end position="476"/>
    </location>
</feature>
<dbReference type="GO" id="GO:0004519">
    <property type="term" value="F:endonuclease activity"/>
    <property type="evidence" value="ECO:0007669"/>
    <property type="project" value="InterPro"/>
</dbReference>
<sequence>MGKSIIVEKKCFQVEFEGLNGGTWVSVTERSRDFVVSIGFDMEELDWLMEHLKKAVEVEASRGFVRKIRGKTKTLLMEICFNNRGRFMKITEFVTKRKPLVLVVPEGVKGKGWEDLRKAILSVQEYYERDGGASKEKNGDIRMNRDTFRGGRSYAEVVAEAGLRNGGTWSAGKWARAVICESQEEVHDWTHVGRAIARMMGMKGMVSINAISAFKGCFFVSTIRRAESVHDQGRLSVKGRTILLRKWSPKENMVVQGKFRRGWLALRGLPFHLWDEVQLNFILKKWGRVTKVAKETLKLVDLTRAKLWVEMLPNVVLPALLEVEDGEWSYTVAVSVAGEDEDVDAVTSEVNRSRNEWVRVGGCVSQSSKAAEGLRGSVKDIECYRKRRLPRARYRQSRTCLADKGETGGGWSRSGQAEAIFIGPEHESSFKAQQVRAQSGMRHRGLQDGPDEPQDHQSASASPLSPQRAASSTKATATLCQDGARAGVEVFFGEEGRADELKAQSFPNSRPLSDNIVGCKFKNPSGLGQKLGGSKPYGMEARSRREEIEARKGKAPAVYTRDATQEEETAISKKTWSTLFPPSADRRQGHRCCSEPFFTRGSSSSSEDRNMVEEFGMGFQMDRGIRVNPLSRCHLSGKLSKEDTSASRVEVQGGLSGRVGFDPRGYSDMGSPSNSIIRGKGLICEGFCEIPGAKNLESGFSFEESLWPNSSQLSLSSSGSFGKPRHLKIFFEKSGVDYLNHGDSPDRVEEENQCALSNQMSESCTPKDSIVRSHKEVSGDFLIDGLSPRKMAKVREVLCSLDIKGFGSRNKRRMIKDFLRSENPDVVMIQETKKENSDRRFVGSVWTVRNKDWVALPASGASGLQEALIRRTSDHWPIVMDTNPFMWGPTPFRFENMWLQHTNFKENFRDWWSGFQGIGWEGHKFMRRLQYVKAKLKEWNKSSFGELKEKKKSILNDLANFDAIEQEGGLNPDLISQRVSRKGELEELILREEIHWRQKAKVKWVKEGDCNSKFYHKVANGRRNRKYIKELENERGLVLKNAESITEEILHYFEKLYTNPTGESWGVEGLDWSPISEESALRLESPFTEEEISKAIFQLDRDKAPGPDGFTIAVFQECWDVIKEDLVRVFAEFHRSGIINQSTNASFIVLIPKKSLSKRISDFRPISLITSLYKIIAKVLSGRLRGVLHETIHYTQGAFVQGRQILDAVLIANEIVDEREGQGRKVSWVKASRGLRQGDPLSPFLFTLVADVLSRMLMRAEERNMLEGFRVGRNRTRVSHLQFADDTIFFSNSREEELQTLKSLLLVFGHISGLKVNLNKSSIYGINLDQAHLSRLAEMLDCKASGWPILYLGLPLGGNPKACGFWDPVVERISSRLDGWQKAYLSFGGRITLIQSCLTHLPSYFLSLFKMPATVAAKIERLQRDFLWSGVGEGKRDHLVRWDIVCRPKTIGGLGLGNISWRNLALLGKCYGVRWSHRCPWKAIAQVFQEFSLITRYVVGNGDRIRFWEDLWRGDQPLGTQYPRLFRVVVDKNISISSVLGPSLPFLWNLNFRRNLSDSEIEDLEGLMRSLDDLYLSPSVPDARLWPLSSSGLFSVKSFFLALSQSSGSSQNFPSKFVWNSQVPFKVKSFVWLVAHKKVNTNDMLQVRRPYKALSPDICILCMKHGESADHLFLHCSLTIGLWHRLFQLAKLDWVSPRSIYDMMSIKFKGFGNSKRGIVLWQAASIALIRVVWWERNARIFEDKARNSEYLWDSIVFLASLWAFCSKAFKGIPLNVIQLDWIAVCTP</sequence>
<reference evidence="3 4" key="1">
    <citation type="journal article" date="2018" name="PLoS Genet.">
        <title>Population sequencing reveals clonal diversity and ancestral inbreeding in the grapevine cultivar Chardonnay.</title>
        <authorList>
            <person name="Roach M.J."/>
            <person name="Johnson D.L."/>
            <person name="Bohlmann J."/>
            <person name="van Vuuren H.J."/>
            <person name="Jones S.J."/>
            <person name="Pretorius I.S."/>
            <person name="Schmidt S.A."/>
            <person name="Borneman A.R."/>
        </authorList>
    </citation>
    <scope>NUCLEOTIDE SEQUENCE [LARGE SCALE GENOMIC DNA]</scope>
    <source>
        <strain evidence="4">cv. Chardonnay</strain>
        <tissue evidence="3">Leaf</tissue>
    </source>
</reference>
<dbReference type="InterPro" id="IPR020847">
    <property type="entry name" value="AP_endonuclease_F1_BS"/>
</dbReference>
<dbReference type="Pfam" id="PF13966">
    <property type="entry name" value="zf-RVT"/>
    <property type="match status" value="1"/>
</dbReference>
<feature type="domain" description="Reverse transcriptase" evidence="2">
    <location>
        <begin position="1132"/>
        <end position="1356"/>
    </location>
</feature>
<dbReference type="PANTHER" id="PTHR33116:SF78">
    <property type="entry name" value="OS12G0587133 PROTEIN"/>
    <property type="match status" value="1"/>
</dbReference>
<dbReference type="InterPro" id="IPR043502">
    <property type="entry name" value="DNA/RNA_pol_sf"/>
</dbReference>
<dbReference type="EMBL" id="QGNW01000182">
    <property type="protein sequence ID" value="RVW87607.1"/>
    <property type="molecule type" value="Genomic_DNA"/>
</dbReference>
<dbReference type="SUPFAM" id="SSF56672">
    <property type="entry name" value="DNA/RNA polymerases"/>
    <property type="match status" value="1"/>
</dbReference>
<name>A0A438HT14_VITVI</name>
<dbReference type="InterPro" id="IPR026960">
    <property type="entry name" value="RVT-Znf"/>
</dbReference>
<dbReference type="GO" id="GO:0006281">
    <property type="term" value="P:DNA repair"/>
    <property type="evidence" value="ECO:0007669"/>
    <property type="project" value="InterPro"/>
</dbReference>
<protein>
    <submittedName>
        <fullName evidence="3">Transposon TX1 uncharacterized 149 kDa protein</fullName>
    </submittedName>
</protein>
<dbReference type="InterPro" id="IPR036691">
    <property type="entry name" value="Endo/exonu/phosph_ase_sf"/>
</dbReference>
<dbReference type="Gene3D" id="3.60.10.10">
    <property type="entry name" value="Endonuclease/exonuclease/phosphatase"/>
    <property type="match status" value="1"/>
</dbReference>
<evidence type="ECO:0000313" key="3">
    <source>
        <dbReference type="EMBL" id="RVW87607.1"/>
    </source>
</evidence>
<evidence type="ECO:0000259" key="2">
    <source>
        <dbReference type="PROSITE" id="PS50878"/>
    </source>
</evidence>
<feature type="region of interest" description="Disordered" evidence="1">
    <location>
        <begin position="429"/>
        <end position="476"/>
    </location>
</feature>
<feature type="region of interest" description="Disordered" evidence="1">
    <location>
        <begin position="547"/>
        <end position="572"/>
    </location>
</feature>
<comment type="caution">
    <text evidence="3">The sequence shown here is derived from an EMBL/GenBank/DDBJ whole genome shotgun (WGS) entry which is preliminary data.</text>
</comment>
<dbReference type="Proteomes" id="UP000288805">
    <property type="component" value="Unassembled WGS sequence"/>
</dbReference>
<dbReference type="PROSITE" id="PS50878">
    <property type="entry name" value="RT_POL"/>
    <property type="match status" value="1"/>
</dbReference>
<evidence type="ECO:0000313" key="4">
    <source>
        <dbReference type="Proteomes" id="UP000288805"/>
    </source>
</evidence>
<dbReference type="PROSITE" id="PS00726">
    <property type="entry name" value="AP_NUCLEASE_F1_1"/>
    <property type="match status" value="1"/>
</dbReference>
<proteinExistence type="predicted"/>
<organism evidence="3 4">
    <name type="scientific">Vitis vinifera</name>
    <name type="common">Grape</name>
    <dbReference type="NCBI Taxonomy" id="29760"/>
    <lineage>
        <taxon>Eukaryota</taxon>
        <taxon>Viridiplantae</taxon>
        <taxon>Streptophyta</taxon>
        <taxon>Embryophyta</taxon>
        <taxon>Tracheophyta</taxon>
        <taxon>Spermatophyta</taxon>
        <taxon>Magnoliopsida</taxon>
        <taxon>eudicotyledons</taxon>
        <taxon>Gunneridae</taxon>
        <taxon>Pentapetalae</taxon>
        <taxon>rosids</taxon>
        <taxon>Vitales</taxon>
        <taxon>Vitaceae</taxon>
        <taxon>Viteae</taxon>
        <taxon>Vitis</taxon>
    </lineage>
</organism>
<accession>A0A438HT14</accession>
<gene>
    <name evidence="3" type="primary">YTX2_544</name>
    <name evidence="3" type="ORF">CK203_041222</name>
</gene>
<dbReference type="SUPFAM" id="SSF56219">
    <property type="entry name" value="DNase I-like"/>
    <property type="match status" value="1"/>
</dbReference>
<dbReference type="CDD" id="cd01650">
    <property type="entry name" value="RT_nLTR_like"/>
    <property type="match status" value="1"/>
</dbReference>
<dbReference type="InterPro" id="IPR000477">
    <property type="entry name" value="RT_dom"/>
</dbReference>
<dbReference type="GO" id="GO:0003677">
    <property type="term" value="F:DNA binding"/>
    <property type="evidence" value="ECO:0007669"/>
    <property type="project" value="InterPro"/>
</dbReference>
<dbReference type="Gene3D" id="3.30.2450.30">
    <property type="match status" value="1"/>
</dbReference>
<dbReference type="Pfam" id="PF00078">
    <property type="entry name" value="RVT_1"/>
    <property type="match status" value="1"/>
</dbReference>